<feature type="signal peptide" evidence="1">
    <location>
        <begin position="1"/>
        <end position="22"/>
    </location>
</feature>
<dbReference type="OrthoDB" id="122045at2"/>
<accession>A0A2U3KIF4</accession>
<dbReference type="Proteomes" id="UP000238701">
    <property type="component" value="Unassembled WGS sequence"/>
</dbReference>
<dbReference type="AlphaFoldDB" id="A0A2U3KIF4"/>
<name>A0A2U3KIF4_9BACT</name>
<evidence type="ECO:0000313" key="2">
    <source>
        <dbReference type="EMBL" id="SPF39317.1"/>
    </source>
</evidence>
<feature type="chain" id="PRO_5015724533" description="Outer membrane protein beta-barrel domain-containing protein" evidence="1">
    <location>
        <begin position="23"/>
        <end position="197"/>
    </location>
</feature>
<gene>
    <name evidence="2" type="ORF">SBA1_270032</name>
</gene>
<evidence type="ECO:0008006" key="4">
    <source>
        <dbReference type="Google" id="ProtNLM"/>
    </source>
</evidence>
<dbReference type="SUPFAM" id="SSF56925">
    <property type="entry name" value="OMPA-like"/>
    <property type="match status" value="1"/>
</dbReference>
<organism evidence="2 3">
    <name type="scientific">Candidatus Sulfotelmatobacter kueseliae</name>
    <dbReference type="NCBI Taxonomy" id="2042962"/>
    <lineage>
        <taxon>Bacteria</taxon>
        <taxon>Pseudomonadati</taxon>
        <taxon>Acidobacteriota</taxon>
        <taxon>Terriglobia</taxon>
        <taxon>Terriglobales</taxon>
        <taxon>Candidatus Korobacteraceae</taxon>
        <taxon>Candidatus Sulfotelmatobacter</taxon>
    </lineage>
</organism>
<keyword evidence="1" id="KW-0732">Signal</keyword>
<evidence type="ECO:0000256" key="1">
    <source>
        <dbReference type="SAM" id="SignalP"/>
    </source>
</evidence>
<dbReference type="Gene3D" id="2.40.160.20">
    <property type="match status" value="1"/>
</dbReference>
<dbReference type="EMBL" id="OMOD01000119">
    <property type="protein sequence ID" value="SPF39317.1"/>
    <property type="molecule type" value="Genomic_DNA"/>
</dbReference>
<proteinExistence type="predicted"/>
<sequence length="197" mass="21719">MRKLGLLVLGCAAVALASFARAQEIDIMAGGGTLFSSKSTSSSQAYIPPPEKGGTYPSVGAEAIFKNHFGLNAEVAFRYHEAFYNGYQHFRPVLSDVNGVFAPRIGPKTSIDFMTGFGVQNLSFYNQFATCSGVCPTFISTHHFLLHAGAGVRYYFWRHFFVRPEAHYYYIVGNTDQFHSGNILRLGASIGYSFGRK</sequence>
<dbReference type="InterPro" id="IPR011250">
    <property type="entry name" value="OMP/PagP_B-barrel"/>
</dbReference>
<reference evidence="3" key="1">
    <citation type="submission" date="2018-02" db="EMBL/GenBank/DDBJ databases">
        <authorList>
            <person name="Hausmann B."/>
        </authorList>
    </citation>
    <scope>NUCLEOTIDE SEQUENCE [LARGE SCALE GENOMIC DNA]</scope>
    <source>
        <strain evidence="3">Peat soil MAG SbA1</strain>
    </source>
</reference>
<evidence type="ECO:0000313" key="3">
    <source>
        <dbReference type="Proteomes" id="UP000238701"/>
    </source>
</evidence>
<protein>
    <recommendedName>
        <fullName evidence="4">Outer membrane protein beta-barrel domain-containing protein</fullName>
    </recommendedName>
</protein>